<dbReference type="RefSeq" id="WP_342758312.1">
    <property type="nucleotide sequence ID" value="NZ_CP146256.1"/>
</dbReference>
<evidence type="ECO:0000313" key="1">
    <source>
        <dbReference type="EMBL" id="XAH74728.1"/>
    </source>
</evidence>
<protein>
    <submittedName>
        <fullName evidence="1">Plasmid mobilization relaxosome protein MobC</fullName>
    </submittedName>
</protein>
<proteinExistence type="predicted"/>
<reference evidence="1 2" key="1">
    <citation type="submission" date="2024-02" db="EMBL/GenBank/DDBJ databases">
        <title>Bacterial strain from lacustrine sediment.</title>
        <authorList>
            <person name="Petit C."/>
            <person name="Fadhlaoui K."/>
        </authorList>
    </citation>
    <scope>NUCLEOTIDE SEQUENCE [LARGE SCALE GENOMIC DNA]</scope>
    <source>
        <strain evidence="1 2">IPX-CK</strain>
    </source>
</reference>
<keyword evidence="2" id="KW-1185">Reference proteome</keyword>
<name>A0ABZ3EZE8_9FIRM</name>
<dbReference type="EMBL" id="CP146256">
    <property type="protein sequence ID" value="XAH74728.1"/>
    <property type="molecule type" value="Genomic_DNA"/>
</dbReference>
<organism evidence="1 2">
    <name type="scientific">Kineothrix sedimenti</name>
    <dbReference type="NCBI Taxonomy" id="3123317"/>
    <lineage>
        <taxon>Bacteria</taxon>
        <taxon>Bacillati</taxon>
        <taxon>Bacillota</taxon>
        <taxon>Clostridia</taxon>
        <taxon>Lachnospirales</taxon>
        <taxon>Lachnospiraceae</taxon>
        <taxon>Kineothrix</taxon>
    </lineage>
</organism>
<evidence type="ECO:0000313" key="2">
    <source>
        <dbReference type="Proteomes" id="UP001451571"/>
    </source>
</evidence>
<dbReference type="Proteomes" id="UP001451571">
    <property type="component" value="Chromosome"/>
</dbReference>
<accession>A0ABZ3EZE8</accession>
<dbReference type="InterPro" id="IPR053842">
    <property type="entry name" value="NikA-like"/>
</dbReference>
<gene>
    <name evidence="1" type="ORF">V6984_02890</name>
</gene>
<sequence length="111" mass="12758">MPPEKSKGIYIKVSPKEMQAIRERMEGVGIQNMSAYMLKMAMNGFIIQLDMSDMKEVLRLMKINSNNLNQYAKKANETGSIYKEDIKELLGMHKELLQMLGEMLERLGSIE</sequence>
<dbReference type="Pfam" id="PF21983">
    <property type="entry name" value="NikA-like"/>
    <property type="match status" value="1"/>
</dbReference>